<dbReference type="Pfam" id="PF09548">
    <property type="entry name" value="Spore_III_AB"/>
    <property type="match status" value="1"/>
</dbReference>
<dbReference type="RefSeq" id="WP_349228230.1">
    <property type="nucleotide sequence ID" value="NZ_JBBMFJ010000001.1"/>
</dbReference>
<keyword evidence="1" id="KW-0812">Transmembrane</keyword>
<keyword evidence="3" id="KW-1185">Reference proteome</keyword>
<keyword evidence="1" id="KW-1133">Transmembrane helix</keyword>
<dbReference type="EMBL" id="JBBMFJ010000001">
    <property type="protein sequence ID" value="MEQ2561646.1"/>
    <property type="molecule type" value="Genomic_DNA"/>
</dbReference>
<evidence type="ECO:0000256" key="1">
    <source>
        <dbReference type="SAM" id="Phobius"/>
    </source>
</evidence>
<sequence length="175" mass="19578">MQGWMKLFGAACILCGAAGTGIWFSGRYRQRILELEQLKQMVFLLKGQILYASAPLPEALETVGKRVDGVLGSLFLETAATLESQPGEPFSAIWRNAVSEMEGKTALSKSDRQTLENLGEHLGFLDRETQERTLLLYLEQVDTELQVLREHRQERCRLYTSLGVMGGLFLAVILV</sequence>
<accession>A0ABV1HHQ4</accession>
<keyword evidence="1" id="KW-0472">Membrane</keyword>
<gene>
    <name evidence="2" type="ORF">WMO41_00380</name>
</gene>
<comment type="caution">
    <text evidence="2">The sequence shown here is derived from an EMBL/GenBank/DDBJ whole genome shotgun (WGS) entry which is preliminary data.</text>
</comment>
<dbReference type="Proteomes" id="UP001437460">
    <property type="component" value="Unassembled WGS sequence"/>
</dbReference>
<dbReference type="InterPro" id="IPR014198">
    <property type="entry name" value="Spore_III_AB"/>
</dbReference>
<name>A0ABV1HHQ4_9FIRM</name>
<dbReference type="PIRSF" id="PIRSF021435">
    <property type="entry name" value="SpoIIIAB"/>
    <property type="match status" value="1"/>
</dbReference>
<evidence type="ECO:0000313" key="2">
    <source>
        <dbReference type="EMBL" id="MEQ2561646.1"/>
    </source>
</evidence>
<feature type="transmembrane region" description="Helical" evidence="1">
    <location>
        <begin position="6"/>
        <end position="24"/>
    </location>
</feature>
<proteinExistence type="predicted"/>
<organism evidence="2 3">
    <name type="scientific">Ventrimonas faecis</name>
    <dbReference type="NCBI Taxonomy" id="3133170"/>
    <lineage>
        <taxon>Bacteria</taxon>
        <taxon>Bacillati</taxon>
        <taxon>Bacillota</taxon>
        <taxon>Clostridia</taxon>
        <taxon>Lachnospirales</taxon>
        <taxon>Lachnospiraceae</taxon>
        <taxon>Ventrimonas</taxon>
    </lineage>
</organism>
<evidence type="ECO:0000313" key="3">
    <source>
        <dbReference type="Proteomes" id="UP001437460"/>
    </source>
</evidence>
<reference evidence="2 3" key="1">
    <citation type="submission" date="2024-03" db="EMBL/GenBank/DDBJ databases">
        <title>Human intestinal bacterial collection.</title>
        <authorList>
            <person name="Pauvert C."/>
            <person name="Hitch T.C.A."/>
            <person name="Clavel T."/>
        </authorList>
    </citation>
    <scope>NUCLEOTIDE SEQUENCE [LARGE SCALE GENOMIC DNA]</scope>
    <source>
        <strain evidence="2 3">CLA-AP-H27</strain>
    </source>
</reference>
<protein>
    <submittedName>
        <fullName evidence="2">Stage III sporulation protein AB</fullName>
    </submittedName>
</protein>